<dbReference type="EMBL" id="JAENIM010000041">
    <property type="protein sequence ID" value="MBK1791743.1"/>
    <property type="molecule type" value="Genomic_DNA"/>
</dbReference>
<dbReference type="NCBIfam" id="TIGR02595">
    <property type="entry name" value="PEP_CTERM"/>
    <property type="match status" value="1"/>
</dbReference>
<dbReference type="RefSeq" id="WP_200311762.1">
    <property type="nucleotide sequence ID" value="NZ_JAENIM010000041.1"/>
</dbReference>
<dbReference type="AlphaFoldDB" id="A0A8J7MIS8"/>
<dbReference type="Proteomes" id="UP000624703">
    <property type="component" value="Unassembled WGS sequence"/>
</dbReference>
<organism evidence="1 2">
    <name type="scientific">Persicirhabdus sediminis</name>
    <dbReference type="NCBI Taxonomy" id="454144"/>
    <lineage>
        <taxon>Bacteria</taxon>
        <taxon>Pseudomonadati</taxon>
        <taxon>Verrucomicrobiota</taxon>
        <taxon>Verrucomicrobiia</taxon>
        <taxon>Verrucomicrobiales</taxon>
        <taxon>Verrucomicrobiaceae</taxon>
        <taxon>Persicirhabdus</taxon>
    </lineage>
</organism>
<evidence type="ECO:0000313" key="1">
    <source>
        <dbReference type="EMBL" id="MBK1791743.1"/>
    </source>
</evidence>
<comment type="caution">
    <text evidence="1">The sequence shown here is derived from an EMBL/GenBank/DDBJ whole genome shotgun (WGS) entry which is preliminary data.</text>
</comment>
<reference evidence="1" key="1">
    <citation type="submission" date="2021-01" db="EMBL/GenBank/DDBJ databases">
        <title>Modified the classification status of verrucomicrobia.</title>
        <authorList>
            <person name="Feng X."/>
        </authorList>
    </citation>
    <scope>NUCLEOTIDE SEQUENCE</scope>
    <source>
        <strain evidence="1">_KCTC 22039</strain>
    </source>
</reference>
<accession>A0A8J7MIS8</accession>
<sequence length="240" mass="25823">MNEFSKPFVFAVIAGGLATPCSDAAILRDYQKSILSDPDVVLATAIPAADKSGKADVVRTTSNKYNKTGQVIESSALDGDEFNISSMVLQAGSSGSLPDTGIHQMEVWIGSWDDSTDSPGAVIHSEVFDLTGFDYQDGEFYEFVFSSTFDLAAGSEYTFQTWWTSDDASHSLSWERANGQGIIAGGLINDSSSSTSFPFSDTPEPTQDLVFAFIQVPEPSSALLSLAGMSLLLFRRGRKH</sequence>
<dbReference type="InterPro" id="IPR013424">
    <property type="entry name" value="Ice-binding_C"/>
</dbReference>
<proteinExistence type="predicted"/>
<keyword evidence="2" id="KW-1185">Reference proteome</keyword>
<name>A0A8J7MIS8_9BACT</name>
<protein>
    <submittedName>
        <fullName evidence="1">PEP-CTERM sorting domain-containing protein</fullName>
    </submittedName>
</protein>
<evidence type="ECO:0000313" key="2">
    <source>
        <dbReference type="Proteomes" id="UP000624703"/>
    </source>
</evidence>
<gene>
    <name evidence="1" type="ORF">JIN82_11320</name>
</gene>